<comment type="caution">
    <text evidence="9">The sequence shown here is derived from an EMBL/GenBank/DDBJ whole genome shotgun (WGS) entry which is preliminary data.</text>
</comment>
<keyword evidence="4 7" id="KW-1133">Transmembrane helix</keyword>
<evidence type="ECO:0000256" key="6">
    <source>
        <dbReference type="SAM" id="MobiDB-lite"/>
    </source>
</evidence>
<feature type="transmembrane region" description="Helical" evidence="7">
    <location>
        <begin position="387"/>
        <end position="408"/>
    </location>
</feature>
<evidence type="ECO:0000256" key="7">
    <source>
        <dbReference type="SAM" id="Phobius"/>
    </source>
</evidence>
<feature type="transmembrane region" description="Helical" evidence="7">
    <location>
        <begin position="252"/>
        <end position="274"/>
    </location>
</feature>
<evidence type="ECO:0000256" key="2">
    <source>
        <dbReference type="ARBA" id="ARBA00006510"/>
    </source>
</evidence>
<proteinExistence type="inferred from homology"/>
<dbReference type="EMBL" id="CAJVCH010566464">
    <property type="protein sequence ID" value="CAG7832697.1"/>
    <property type="molecule type" value="Genomic_DNA"/>
</dbReference>
<keyword evidence="3 7" id="KW-0812">Transmembrane</keyword>
<feature type="compositionally biased region" description="Polar residues" evidence="6">
    <location>
        <begin position="989"/>
        <end position="1002"/>
    </location>
</feature>
<keyword evidence="10" id="KW-1185">Reference proteome</keyword>
<dbReference type="InterPro" id="IPR038900">
    <property type="entry name" value="TMC"/>
</dbReference>
<dbReference type="OrthoDB" id="1936208at2759"/>
<comment type="subcellular location">
    <subcellularLocation>
        <location evidence="1">Membrane</location>
        <topology evidence="1">Multi-pass membrane protein</topology>
    </subcellularLocation>
</comment>
<feature type="transmembrane region" description="Helical" evidence="7">
    <location>
        <begin position="207"/>
        <end position="232"/>
    </location>
</feature>
<dbReference type="GO" id="GO:0008381">
    <property type="term" value="F:mechanosensitive monoatomic ion channel activity"/>
    <property type="evidence" value="ECO:0007669"/>
    <property type="project" value="TreeGrafter"/>
</dbReference>
<feature type="compositionally biased region" description="Polar residues" evidence="6">
    <location>
        <begin position="1080"/>
        <end position="1090"/>
    </location>
</feature>
<gene>
    <name evidence="9" type="ORF">AFUS01_LOCUS42371</name>
</gene>
<dbReference type="PANTHER" id="PTHR23302">
    <property type="entry name" value="TRANSMEMBRANE CHANNEL-RELATED"/>
    <property type="match status" value="1"/>
</dbReference>
<organism evidence="9 10">
    <name type="scientific">Allacma fusca</name>
    <dbReference type="NCBI Taxonomy" id="39272"/>
    <lineage>
        <taxon>Eukaryota</taxon>
        <taxon>Metazoa</taxon>
        <taxon>Ecdysozoa</taxon>
        <taxon>Arthropoda</taxon>
        <taxon>Hexapoda</taxon>
        <taxon>Collembola</taxon>
        <taxon>Symphypleona</taxon>
        <taxon>Sminthuridae</taxon>
        <taxon>Allacma</taxon>
    </lineage>
</organism>
<comment type="similarity">
    <text evidence="2">Belongs to the TMC family.</text>
</comment>
<dbReference type="AlphaFoldDB" id="A0A8J2LC08"/>
<feature type="transmembrane region" description="Helical" evidence="7">
    <location>
        <begin position="134"/>
        <end position="155"/>
    </location>
</feature>
<dbReference type="Proteomes" id="UP000708208">
    <property type="component" value="Unassembled WGS sequence"/>
</dbReference>
<feature type="compositionally biased region" description="Basic and acidic residues" evidence="6">
    <location>
        <begin position="977"/>
        <end position="988"/>
    </location>
</feature>
<dbReference type="GO" id="GO:0005886">
    <property type="term" value="C:plasma membrane"/>
    <property type="evidence" value="ECO:0007669"/>
    <property type="project" value="InterPro"/>
</dbReference>
<feature type="transmembrane region" description="Helical" evidence="7">
    <location>
        <begin position="341"/>
        <end position="363"/>
    </location>
</feature>
<evidence type="ECO:0000256" key="1">
    <source>
        <dbReference type="ARBA" id="ARBA00004141"/>
    </source>
</evidence>
<feature type="transmembrane region" description="Helical" evidence="7">
    <location>
        <begin position="485"/>
        <end position="506"/>
    </location>
</feature>
<sequence length="1096" mass="124698">LQSEEVLSPPSLFVLYWSSTRAETPTMVKKKAPYTHFTKKTEKQHYLELKSLPIRMSDRRILYTDVQEIYNFEREIRGKRARKKAIPFFSIRMFWTNLKFPFKFFTLWENSLREIEIQRGTITASVFHFIKYTLFFNLGLTLIVFGGIVIPHVIILHDPQHNSDLCKSGFNGTDPSQGKQLSDSEFAECCYKLHINSPKTIITNKQLTWLITVAEILGGTSSMLDTIFFYGFYTPHSQTTEKKKTFGKWLPLLYIASVVAVLIVSFCILIRNIAAGIKEIVRNKDGDVCVFSELIFCGYNHRSKNENEARFKRKLWLHHLRVALKQAKSWGRSTKITRKLLMTRVFVFATTSFVIGITSWAIYKISDDAYTKVMEIKAKGSQELVDILQGIGLGLLPSLAVSISNLVLPNVFIKVSKLEKYSLEGSTALILYRSLSVRLLSVVVAVIRVFTRNYGSRVKPYTCTDHGDKTDIRASCWESILAREFYKILLTELILKSFLTFVVNPFRKMLKKLFFRIKLMRAIGTLRFNVIRHSIDIINIQVMCWIGFYFAPWYPLIVCIYLVIIFYVKKFAVLVICVGAPEAHKVTRTTTIFLTGKLVSFMLVLVFLIVVLGYLEPSKGCGPFATFYVPWLCVEDFLHVQDEASNMFLIMEHIASLSVYVPLLFISLTILYFYYSRSSRLNETAECIKDLIYMENQDKQYLASKLMQLRSMNRKQNYYDPLAIYDSERRYVTSSTKKPNLDKQWRDLKDAVLPFGTTPGVKRGALSAQMKKLAADLMKKSSTSQSNKKAKSSMFKKPFKTKSRKKKRKNKKKSAREDSSEAASQRVVRKRRKRGHLNQLMNKIMGSPYDNPSPSSSSGSGNNSHSESETDGEEPQRRPRKGVKPGKKQFMWEGKKKEKNVKPFSEELGAPIKRHKRNKVGPADDKHTPDAKDAMKTVGDKRAVKAKKHLLKRILSDPGLSPSVEKDGSGISSTQDSKNKHYVWDKSKSNGSHKSTSHSLASGNKKPAQKTKSMGGMESKPGPKSSEKGSTKGSSTTGNDGKKFVWDIKSQTPKPQNAEKGSTKGNSSGNDGKKFVWDIKSQTPKPQNPEQGFKKK</sequence>
<feature type="compositionally biased region" description="Basic residues" evidence="6">
    <location>
        <begin position="827"/>
        <end position="836"/>
    </location>
</feature>
<feature type="compositionally biased region" description="Basic residues" evidence="6">
    <location>
        <begin position="878"/>
        <end position="887"/>
    </location>
</feature>
<feature type="transmembrane region" description="Helical" evidence="7">
    <location>
        <begin position="554"/>
        <end position="580"/>
    </location>
</feature>
<feature type="non-terminal residue" evidence="9">
    <location>
        <position position="1"/>
    </location>
</feature>
<evidence type="ECO:0000256" key="3">
    <source>
        <dbReference type="ARBA" id="ARBA00022692"/>
    </source>
</evidence>
<evidence type="ECO:0000256" key="5">
    <source>
        <dbReference type="ARBA" id="ARBA00023136"/>
    </source>
</evidence>
<feature type="region of interest" description="Disordered" evidence="6">
    <location>
        <begin position="777"/>
        <end position="1096"/>
    </location>
</feature>
<evidence type="ECO:0000313" key="10">
    <source>
        <dbReference type="Proteomes" id="UP000708208"/>
    </source>
</evidence>
<feature type="compositionally biased region" description="Basic and acidic residues" evidence="6">
    <location>
        <begin position="922"/>
        <end position="943"/>
    </location>
</feature>
<evidence type="ECO:0000313" key="9">
    <source>
        <dbReference type="EMBL" id="CAG7832697.1"/>
    </source>
</evidence>
<reference evidence="9" key="1">
    <citation type="submission" date="2021-06" db="EMBL/GenBank/DDBJ databases">
        <authorList>
            <person name="Hodson N. C."/>
            <person name="Mongue J. A."/>
            <person name="Jaron S. K."/>
        </authorList>
    </citation>
    <scope>NUCLEOTIDE SEQUENCE</scope>
</reference>
<evidence type="ECO:0000256" key="4">
    <source>
        <dbReference type="ARBA" id="ARBA00022989"/>
    </source>
</evidence>
<feature type="transmembrane region" description="Helical" evidence="7">
    <location>
        <begin position="526"/>
        <end position="548"/>
    </location>
</feature>
<name>A0A8J2LC08_9HEXA</name>
<protein>
    <recommendedName>
        <fullName evidence="8">TMC domain-containing protein</fullName>
    </recommendedName>
</protein>
<dbReference type="Pfam" id="PF07810">
    <property type="entry name" value="TMC"/>
    <property type="match status" value="1"/>
</dbReference>
<accession>A0A8J2LC08</accession>
<feature type="transmembrane region" description="Helical" evidence="7">
    <location>
        <begin position="429"/>
        <end position="450"/>
    </location>
</feature>
<feature type="transmembrane region" description="Helical" evidence="7">
    <location>
        <begin position="592"/>
        <end position="615"/>
    </location>
</feature>
<feature type="compositionally biased region" description="Basic and acidic residues" evidence="6">
    <location>
        <begin position="893"/>
        <end position="905"/>
    </location>
</feature>
<feature type="compositionally biased region" description="Low complexity" evidence="6">
    <location>
        <begin position="846"/>
        <end position="865"/>
    </location>
</feature>
<dbReference type="InterPro" id="IPR012496">
    <property type="entry name" value="TMC_dom"/>
</dbReference>
<feature type="domain" description="TMC" evidence="8">
    <location>
        <begin position="476"/>
        <end position="582"/>
    </location>
</feature>
<keyword evidence="5 7" id="KW-0472">Membrane</keyword>
<feature type="compositionally biased region" description="Polar residues" evidence="6">
    <location>
        <begin position="1049"/>
        <end position="1070"/>
    </location>
</feature>
<dbReference type="PANTHER" id="PTHR23302:SF24">
    <property type="entry name" value="TMC DOMAIN-CONTAINING PROTEIN"/>
    <property type="match status" value="1"/>
</dbReference>
<evidence type="ECO:0000259" key="8">
    <source>
        <dbReference type="Pfam" id="PF07810"/>
    </source>
</evidence>
<feature type="transmembrane region" description="Helical" evidence="7">
    <location>
        <begin position="654"/>
        <end position="675"/>
    </location>
</feature>
<feature type="compositionally biased region" description="Basic residues" evidence="6">
    <location>
        <begin position="797"/>
        <end position="814"/>
    </location>
</feature>